<name>A0A9X1R472_9FLAO</name>
<sequence>MKSEKIFFLVLLLTFYSLHAQSPRYKKFGEPTSHDFAINKYDPEPDSPGAILYESGNYYAKSVGIRIYLVKEVYRKIKVFNAKKFDYSDVTISYYEGNGRYKEEVLEYEAITHNGTNQSHVPESAFFTVEESNTRKSLKFTFPNVQDGSILEYKYTKLSPFFYDLNGWEFQHELPTIYSLFQTVIPVNFKYNRILYGDQKLVINNTALKKNGFKLPDDRRVDSEVHLFSMENIPSFSEEDYMLGKKNYVSRIVYEPVSFKSFNVEWKKQVFTRNWNDIDKLFKEDEDFGDQLVRKNYFRRKLPKDILNIENELERAKAVYRFIQNEYTWNEQYFNYNVNVKEAFKDKLGSVSAINLSLVNALEAAGLKAKPVLLSTRKNGLPTKVYPILSNFNYVISVLMINDEFILLDATNKQAPFGIIPFRALNIHGRVMDFNKGSYWMPIKPYNKNILFAHSKILADTNGHFKGVVNQANYGYIGFEKRNTIEKATLQQYIKTQENKSAGIEVENFQIEELYNIEKPLKENYEVTVEPEIIGDKVILHPFFNKTYISKNPFNLNKRNYPIDFGFPFTNTYLVSIDLDDKYKVEHLPDSRSIKLQGDDGECSVTYIADGNKVNIRFNMKLNSYRYAPEAYPALKEFFGTMVTMLKDEPIILKKI</sequence>
<accession>A0A9X1R472</accession>
<proteinExistence type="predicted"/>
<dbReference type="AlphaFoldDB" id="A0A9X1R472"/>
<dbReference type="EMBL" id="JAIRBB010000014">
    <property type="protein sequence ID" value="MCG2431936.1"/>
    <property type="molecule type" value="Genomic_DNA"/>
</dbReference>
<dbReference type="Proteomes" id="UP001139462">
    <property type="component" value="Unassembled WGS sequence"/>
</dbReference>
<reference evidence="1" key="1">
    <citation type="submission" date="2021-09" db="EMBL/GenBank/DDBJ databases">
        <title>Genome of Aequorivita sp. strain F64183.</title>
        <authorList>
            <person name="Wang Y."/>
        </authorList>
    </citation>
    <scope>NUCLEOTIDE SEQUENCE</scope>
    <source>
        <strain evidence="1">F64183</strain>
    </source>
</reference>
<dbReference type="Gene3D" id="2.60.40.3140">
    <property type="match status" value="1"/>
</dbReference>
<gene>
    <name evidence="1" type="ORF">K8344_12460</name>
</gene>
<dbReference type="RefSeq" id="WP_237609014.1">
    <property type="nucleotide sequence ID" value="NZ_JAIRBB010000014.1"/>
</dbReference>
<organism evidence="1 2">
    <name type="scientific">Aequorivita xiaoshiensis</name>
    <dbReference type="NCBI Taxonomy" id="2874476"/>
    <lineage>
        <taxon>Bacteria</taxon>
        <taxon>Pseudomonadati</taxon>
        <taxon>Bacteroidota</taxon>
        <taxon>Flavobacteriia</taxon>
        <taxon>Flavobacteriales</taxon>
        <taxon>Flavobacteriaceae</taxon>
        <taxon>Aequorivita</taxon>
    </lineage>
</organism>
<evidence type="ECO:0000313" key="1">
    <source>
        <dbReference type="EMBL" id="MCG2431936.1"/>
    </source>
</evidence>
<dbReference type="InterPro" id="IPR038765">
    <property type="entry name" value="Papain-like_cys_pep_sf"/>
</dbReference>
<evidence type="ECO:0000313" key="2">
    <source>
        <dbReference type="Proteomes" id="UP001139462"/>
    </source>
</evidence>
<comment type="caution">
    <text evidence="1">The sequence shown here is derived from an EMBL/GenBank/DDBJ whole genome shotgun (WGS) entry which is preliminary data.</text>
</comment>
<protein>
    <submittedName>
        <fullName evidence="1">DUF3857 domain-containing protein</fullName>
    </submittedName>
</protein>
<dbReference type="Gene3D" id="2.60.120.1130">
    <property type="match status" value="1"/>
</dbReference>
<dbReference type="Gene3D" id="3.10.620.30">
    <property type="match status" value="1"/>
</dbReference>
<keyword evidence="2" id="KW-1185">Reference proteome</keyword>
<dbReference type="SUPFAM" id="SSF54001">
    <property type="entry name" value="Cysteine proteinases"/>
    <property type="match status" value="1"/>
</dbReference>